<protein>
    <submittedName>
        <fullName evidence="1">Uncharacterized protein</fullName>
    </submittedName>
</protein>
<dbReference type="EMBL" id="KZ623360">
    <property type="protein sequence ID" value="PNS23652.1"/>
    <property type="molecule type" value="Genomic_DNA"/>
</dbReference>
<proteinExistence type="predicted"/>
<dbReference type="InParanoid" id="A0A2K1R8N3"/>
<accession>A0A2K1R8N3</accession>
<name>A0A2K1R8N3_POPTR</name>
<reference evidence="1" key="1">
    <citation type="journal article" date="2006" name="Science">
        <title>The genome of black cottonwood, Populus trichocarpa (Torr. &amp; Gray).</title>
        <authorList>
            <person name="Tuskan G.A."/>
            <person name="Difazio S."/>
            <person name="Jansson S."/>
            <person name="Bohlmann J."/>
            <person name="Grigoriev I."/>
            <person name="Hellsten U."/>
            <person name="Putnam N."/>
            <person name="Ralph S."/>
            <person name="Rombauts S."/>
            <person name="Salamov A."/>
            <person name="Schein J."/>
            <person name="Sterck L."/>
            <person name="Aerts A."/>
            <person name="Bhalerao R.R."/>
            <person name="Bhalerao R.P."/>
            <person name="Blaudez D."/>
            <person name="Boerjan W."/>
            <person name="Brun A."/>
            <person name="Brunner A."/>
            <person name="Busov V."/>
            <person name="Campbell M."/>
            <person name="Carlson J."/>
            <person name="Chalot M."/>
            <person name="Chapman J."/>
            <person name="Chen G.L."/>
            <person name="Cooper D."/>
            <person name="Coutinho P.M."/>
            <person name="Couturier J."/>
            <person name="Covert S."/>
            <person name="Cronk Q."/>
            <person name="Cunningham R."/>
            <person name="Davis J."/>
            <person name="Degroeve S."/>
            <person name="Dejardin A."/>
            <person name="Depamphilis C."/>
            <person name="Detter J."/>
            <person name="Dirks B."/>
            <person name="Dubchak I."/>
            <person name="Duplessis S."/>
            <person name="Ehlting J."/>
            <person name="Ellis B."/>
            <person name="Gendler K."/>
            <person name="Goodstein D."/>
            <person name="Gribskov M."/>
            <person name="Grimwood J."/>
            <person name="Groover A."/>
            <person name="Gunter L."/>
            <person name="Hamberger B."/>
            <person name="Heinze B."/>
            <person name="Helariutta Y."/>
            <person name="Henrissat B."/>
            <person name="Holligan D."/>
            <person name="Holt R."/>
            <person name="Huang W."/>
            <person name="Islam-Faridi N."/>
            <person name="Jones S."/>
            <person name="Jones-Rhoades M."/>
            <person name="Jorgensen R."/>
            <person name="Joshi C."/>
            <person name="Kangasjarvi J."/>
            <person name="Karlsson J."/>
            <person name="Kelleher C."/>
            <person name="Kirkpatrick R."/>
            <person name="Kirst M."/>
            <person name="Kohler A."/>
            <person name="Kalluri U."/>
            <person name="Larimer F."/>
            <person name="Leebens-Mack J."/>
            <person name="Leple J.C."/>
            <person name="Locascio P."/>
            <person name="Lou Y."/>
            <person name="Lucas S."/>
            <person name="Martin F."/>
            <person name="Montanini B."/>
            <person name="Napoli C."/>
            <person name="Nelson D.R."/>
            <person name="Nelson C."/>
            <person name="Nieminen K."/>
            <person name="Nilsson O."/>
            <person name="Pereda V."/>
            <person name="Peter G."/>
            <person name="Philippe R."/>
            <person name="Pilate G."/>
            <person name="Poliakov A."/>
            <person name="Razumovskaya J."/>
            <person name="Richardson P."/>
            <person name="Rinaldi C."/>
            <person name="Ritland K."/>
            <person name="Rouze P."/>
            <person name="Ryaboy D."/>
            <person name="Schmutz J."/>
            <person name="Schrader J."/>
            <person name="Segerman B."/>
            <person name="Shin H."/>
            <person name="Siddiqui A."/>
            <person name="Sterky F."/>
            <person name="Terry A."/>
            <person name="Tsai C.J."/>
            <person name="Uberbacher E."/>
            <person name="Unneberg P."/>
            <person name="Vahala J."/>
            <person name="Wall K."/>
            <person name="Wessler S."/>
            <person name="Yang G."/>
            <person name="Yin T."/>
            <person name="Douglas C."/>
            <person name="Marra M."/>
            <person name="Sandberg G."/>
            <person name="Van de Peer Y."/>
            <person name="Rokhsar D."/>
        </authorList>
    </citation>
    <scope>NUCLEOTIDE SEQUENCE [LARGE SCALE GENOMIC DNA]</scope>
    <source>
        <strain evidence="1">Nisqually-1</strain>
    </source>
</reference>
<reference evidence="1" key="2">
    <citation type="submission" date="2017-07" db="EMBL/GenBank/DDBJ databases">
        <title>WGS assembly of Populus trichocarpa.</title>
        <authorList>
            <person name="Tuskan G."/>
            <person name="Difazio S."/>
            <person name="Jansson S."/>
            <person name="Bohlmann J."/>
            <person name="Grigoriev I."/>
            <person name="Hellsten U."/>
            <person name="Putnam N."/>
            <person name="Ralph S."/>
            <person name="Rombauts S."/>
            <person name="Salamov A."/>
            <person name="Schein J."/>
            <person name="Sterck L."/>
            <person name="Aerts A."/>
            <person name="Bhalerao R."/>
            <person name="Bhalerao R."/>
            <person name="Blaudez D."/>
            <person name="Boerjan W."/>
            <person name="Brun A."/>
            <person name="Brunner A."/>
            <person name="Busov V."/>
            <person name="Campbell M."/>
            <person name="Carlson J."/>
            <person name="Chalot M."/>
            <person name="Chapman J."/>
            <person name="Chen G."/>
            <person name="Cooper D."/>
            <person name="Coutinho P."/>
            <person name="Couturier J."/>
            <person name="Covert S."/>
            <person name="Cronk Q."/>
            <person name="Cunningham R."/>
            <person name="Davis J."/>
            <person name="Degroeve S."/>
            <person name="Dejardin A."/>
            <person name="Depamphilis C."/>
            <person name="Detter J."/>
            <person name="Dirks B."/>
            <person name="Dubchak I."/>
            <person name="Duplessis S."/>
            <person name="Ehlting J."/>
            <person name="Ellis B."/>
            <person name="Gendler K."/>
            <person name="Goodstein D."/>
            <person name="Gribskov M."/>
            <person name="Grimwood J."/>
            <person name="Groover A."/>
            <person name="Gunter L."/>
            <person name="Hamberger B."/>
            <person name="Heinze B."/>
            <person name="Helariutta Y."/>
            <person name="Henrissat B."/>
            <person name="Holligan D."/>
            <person name="Holt R."/>
            <person name="Huang W."/>
            <person name="Islam-Faridi N."/>
            <person name="Jones S."/>
            <person name="Jones-Rhoades M."/>
            <person name="Jorgensen R."/>
            <person name="Joshi C."/>
            <person name="Kangasjarvi J."/>
            <person name="Karlsson J."/>
            <person name="Kelleher C."/>
            <person name="Kirkpatrick R."/>
            <person name="Kirst M."/>
            <person name="Kohler A."/>
            <person name="Kalluri U."/>
            <person name="Larimer F."/>
            <person name="Leebens-Mack J."/>
            <person name="Leple J."/>
            <person name="Locascio P."/>
            <person name="Lou Y."/>
            <person name="Lucas S."/>
            <person name="Martin F."/>
            <person name="Montanini B."/>
            <person name="Napoli C."/>
            <person name="Nelson D."/>
            <person name="Nelson C."/>
            <person name="Nieminen K."/>
            <person name="Nilsson O."/>
            <person name="Pereda V."/>
            <person name="Peter G."/>
            <person name="Philippe R."/>
            <person name="Pilate G."/>
            <person name="Poliakov A."/>
            <person name="Razumovskaya J."/>
            <person name="Richardson P."/>
            <person name="Rinaldi C."/>
            <person name="Ritland K."/>
            <person name="Rouze P."/>
            <person name="Ryaboy D."/>
            <person name="Schmutz J."/>
            <person name="Schrader J."/>
            <person name="Segerman B."/>
            <person name="Shin H."/>
            <person name="Siddiqui A."/>
            <person name="Sterky F."/>
            <person name="Terry A."/>
            <person name="Tsai C."/>
            <person name="Uberbacher E."/>
            <person name="Unneberg P."/>
            <person name="Vahala J."/>
            <person name="Wall K."/>
            <person name="Wessler S."/>
            <person name="Yang G."/>
            <person name="Yin T."/>
            <person name="Douglas C."/>
            <person name="Marra M."/>
            <person name="Sandberg G."/>
            <person name="Van De Peer Y."/>
            <person name="Rokhsar D."/>
        </authorList>
    </citation>
    <scope>NUCLEOTIDE SEQUENCE</scope>
    <source>
        <strain evidence="1">Nisqually-1</strain>
    </source>
</reference>
<sequence length="119" mass="12432">MSSYEGVVPELLMDMRTMAGPLSFGFSIGVPSEATTALLLVRYCLLVVTTVGAASSSAVHLVARFKECLVPETTIFDLLRSGWPFIRSTTSAVVVGAGGSTLSDYCFPTTSASSVTTAV</sequence>
<dbReference type="AlphaFoldDB" id="A0A2K1R8N3"/>
<organism evidence="1">
    <name type="scientific">Populus trichocarpa</name>
    <name type="common">Western balsam poplar</name>
    <name type="synonym">Populus balsamifera subsp. trichocarpa</name>
    <dbReference type="NCBI Taxonomy" id="3694"/>
    <lineage>
        <taxon>Eukaryota</taxon>
        <taxon>Viridiplantae</taxon>
        <taxon>Streptophyta</taxon>
        <taxon>Embryophyta</taxon>
        <taxon>Tracheophyta</taxon>
        <taxon>Spermatophyta</taxon>
        <taxon>Magnoliopsida</taxon>
        <taxon>eudicotyledons</taxon>
        <taxon>Gunneridae</taxon>
        <taxon>Pentapetalae</taxon>
        <taxon>rosids</taxon>
        <taxon>fabids</taxon>
        <taxon>Malpighiales</taxon>
        <taxon>Salicaceae</taxon>
        <taxon>Saliceae</taxon>
        <taxon>Populus</taxon>
    </lineage>
</organism>
<evidence type="ECO:0000313" key="1">
    <source>
        <dbReference type="EMBL" id="PNS23652.1"/>
    </source>
</evidence>
<gene>
    <name evidence="1" type="ORF">POPTR_T046800</name>
</gene>